<dbReference type="SUPFAM" id="SSF143430">
    <property type="entry name" value="TTP0101/SSO1404-like"/>
    <property type="match status" value="1"/>
</dbReference>
<dbReference type="AlphaFoldDB" id="A0A1F4XYR1"/>
<keyword evidence="6" id="KW-0051">Antiviral defense</keyword>
<evidence type="ECO:0000256" key="6">
    <source>
        <dbReference type="ARBA" id="ARBA00023118"/>
    </source>
</evidence>
<dbReference type="STRING" id="1797245.A2949_00870"/>
<gene>
    <name evidence="9" type="ORF">A2949_00870</name>
</gene>
<keyword evidence="7" id="KW-0472">Membrane</keyword>
<comment type="caution">
    <text evidence="9">The sequence shown here is derived from an EMBL/GenBank/DDBJ whole genome shotgun (WGS) entry which is preliminary data.</text>
</comment>
<keyword evidence="4" id="KW-0378">Hydrolase</keyword>
<sequence>MGEIETRVKARIRKTKINKAVITILAVAGGLAVALVAPNVLGALGKLGLINPRQKRQGVEKSFSRLIRYGYIILEDGNSGKCARLTEKGERYAAMFGEGKLVPKKPRRWDKKWRMLMFDIPERRRAVRSQIRASLINMGFYRLQDSVWVYPYDAEDLITLLKADFKIGKDVLYVVADAIEYDLPLRKHFGLE</sequence>
<evidence type="ECO:0000256" key="4">
    <source>
        <dbReference type="ARBA" id="ARBA00022801"/>
    </source>
</evidence>
<keyword evidence="2" id="KW-0479">Metal-binding</keyword>
<feature type="transmembrane region" description="Helical" evidence="7">
    <location>
        <begin position="21"/>
        <end position="44"/>
    </location>
</feature>
<keyword evidence="7" id="KW-1133">Transmembrane helix</keyword>
<dbReference type="GO" id="GO:0004521">
    <property type="term" value="F:RNA endonuclease activity"/>
    <property type="evidence" value="ECO:0007669"/>
    <property type="project" value="InterPro"/>
</dbReference>
<dbReference type="InterPro" id="IPR021127">
    <property type="entry name" value="CRISPR_associated_Cas2"/>
</dbReference>
<keyword evidence="3 9" id="KW-0255">Endonuclease</keyword>
<dbReference type="Pfam" id="PF20803">
    <property type="entry name" value="PaaX_M"/>
    <property type="match status" value="1"/>
</dbReference>
<dbReference type="EMBL" id="MEWZ01000014">
    <property type="protein sequence ID" value="OGC86771.1"/>
    <property type="molecule type" value="Genomic_DNA"/>
</dbReference>
<dbReference type="PANTHER" id="PTHR30319:SF1">
    <property type="entry name" value="TRANSCRIPTIONAL REPRESSOR PAAX"/>
    <property type="match status" value="1"/>
</dbReference>
<dbReference type="NCBIfam" id="TIGR01573">
    <property type="entry name" value="cas2"/>
    <property type="match status" value="1"/>
</dbReference>
<evidence type="ECO:0000313" key="9">
    <source>
        <dbReference type="EMBL" id="OGC86771.1"/>
    </source>
</evidence>
<keyword evidence="5" id="KW-0460">Magnesium</keyword>
<dbReference type="Proteomes" id="UP000178585">
    <property type="component" value="Unassembled WGS sequence"/>
</dbReference>
<evidence type="ECO:0000259" key="8">
    <source>
        <dbReference type="Pfam" id="PF20803"/>
    </source>
</evidence>
<accession>A0A1F4XYR1</accession>
<evidence type="ECO:0000256" key="3">
    <source>
        <dbReference type="ARBA" id="ARBA00022759"/>
    </source>
</evidence>
<dbReference type="GO" id="GO:0043571">
    <property type="term" value="P:maintenance of CRISPR repeat elements"/>
    <property type="evidence" value="ECO:0007669"/>
    <property type="project" value="InterPro"/>
</dbReference>
<proteinExistence type="predicted"/>
<name>A0A1F4XYR1_9BACT</name>
<keyword evidence="7" id="KW-0812">Transmembrane</keyword>
<evidence type="ECO:0000256" key="2">
    <source>
        <dbReference type="ARBA" id="ARBA00022723"/>
    </source>
</evidence>
<dbReference type="Gene3D" id="3.30.70.2650">
    <property type="match status" value="1"/>
</dbReference>
<evidence type="ECO:0000256" key="1">
    <source>
        <dbReference type="ARBA" id="ARBA00022722"/>
    </source>
</evidence>
<protein>
    <submittedName>
        <fullName evidence="9">CRISPR-associated endonuclease Cas2</fullName>
    </submittedName>
</protein>
<dbReference type="InterPro" id="IPR048846">
    <property type="entry name" value="PaaX-like_central"/>
</dbReference>
<evidence type="ECO:0000313" key="10">
    <source>
        <dbReference type="Proteomes" id="UP000178585"/>
    </source>
</evidence>
<organism evidence="9 10">
    <name type="scientific">Candidatus Adlerbacteria bacterium RIFCSPLOWO2_01_FULL_54_21b</name>
    <dbReference type="NCBI Taxonomy" id="1797245"/>
    <lineage>
        <taxon>Bacteria</taxon>
        <taxon>Candidatus Adleribacteriota</taxon>
    </lineage>
</organism>
<keyword evidence="1" id="KW-0540">Nuclease</keyword>
<feature type="domain" description="Transcriptional repressor PaaX-like central Cas2-like" evidence="8">
    <location>
        <begin position="107"/>
        <end position="179"/>
    </location>
</feature>
<evidence type="ECO:0000256" key="5">
    <source>
        <dbReference type="ARBA" id="ARBA00022842"/>
    </source>
</evidence>
<dbReference type="GO" id="GO:0006351">
    <property type="term" value="P:DNA-templated transcription"/>
    <property type="evidence" value="ECO:0007669"/>
    <property type="project" value="TreeGrafter"/>
</dbReference>
<reference evidence="9 10" key="1">
    <citation type="journal article" date="2016" name="Nat. Commun.">
        <title>Thousands of microbial genomes shed light on interconnected biogeochemical processes in an aquifer system.</title>
        <authorList>
            <person name="Anantharaman K."/>
            <person name="Brown C.T."/>
            <person name="Hug L.A."/>
            <person name="Sharon I."/>
            <person name="Castelle C.J."/>
            <person name="Probst A.J."/>
            <person name="Thomas B.C."/>
            <person name="Singh A."/>
            <person name="Wilkins M.J."/>
            <person name="Karaoz U."/>
            <person name="Brodie E.L."/>
            <person name="Williams K.H."/>
            <person name="Hubbard S.S."/>
            <person name="Banfield J.F."/>
        </authorList>
    </citation>
    <scope>NUCLEOTIDE SEQUENCE [LARGE SCALE GENOMIC DNA]</scope>
</reference>
<dbReference type="PANTHER" id="PTHR30319">
    <property type="entry name" value="PHENYLACETIC ACID REGULATOR-RELATED TRANSCRIPTIONAL REPRESSOR"/>
    <property type="match status" value="1"/>
</dbReference>
<evidence type="ECO:0000256" key="7">
    <source>
        <dbReference type="SAM" id="Phobius"/>
    </source>
</evidence>